<evidence type="ECO:0000313" key="2">
    <source>
        <dbReference type="EMBL" id="GMH27205.1"/>
    </source>
</evidence>
<dbReference type="Proteomes" id="UP001279734">
    <property type="component" value="Unassembled WGS sequence"/>
</dbReference>
<keyword evidence="3" id="KW-1185">Reference proteome</keyword>
<proteinExistence type="predicted"/>
<dbReference type="AlphaFoldDB" id="A0AAD3TCV6"/>
<comment type="caution">
    <text evidence="2">The sequence shown here is derived from an EMBL/GenBank/DDBJ whole genome shotgun (WGS) entry which is preliminary data.</text>
</comment>
<evidence type="ECO:0000313" key="3">
    <source>
        <dbReference type="Proteomes" id="UP001279734"/>
    </source>
</evidence>
<sequence>MRHVGKSRELVGGLQSSGRSAEQYARPQSSTPLARIGTPSGRLVRRLVLVERIGCRGRSVGDTCHAMPGVPCLYIWRFA</sequence>
<organism evidence="2 3">
    <name type="scientific">Nepenthes gracilis</name>
    <name type="common">Slender pitcher plant</name>
    <dbReference type="NCBI Taxonomy" id="150966"/>
    <lineage>
        <taxon>Eukaryota</taxon>
        <taxon>Viridiplantae</taxon>
        <taxon>Streptophyta</taxon>
        <taxon>Embryophyta</taxon>
        <taxon>Tracheophyta</taxon>
        <taxon>Spermatophyta</taxon>
        <taxon>Magnoliopsida</taxon>
        <taxon>eudicotyledons</taxon>
        <taxon>Gunneridae</taxon>
        <taxon>Pentapetalae</taxon>
        <taxon>Caryophyllales</taxon>
        <taxon>Nepenthaceae</taxon>
        <taxon>Nepenthes</taxon>
    </lineage>
</organism>
<evidence type="ECO:0000256" key="1">
    <source>
        <dbReference type="SAM" id="MobiDB-lite"/>
    </source>
</evidence>
<feature type="compositionally biased region" description="Polar residues" evidence="1">
    <location>
        <begin position="14"/>
        <end position="32"/>
    </location>
</feature>
<accession>A0AAD3TCV6</accession>
<dbReference type="EMBL" id="BSYO01000032">
    <property type="protein sequence ID" value="GMH27205.1"/>
    <property type="molecule type" value="Genomic_DNA"/>
</dbReference>
<reference evidence="2" key="1">
    <citation type="submission" date="2023-05" db="EMBL/GenBank/DDBJ databases">
        <title>Nepenthes gracilis genome sequencing.</title>
        <authorList>
            <person name="Fukushima K."/>
        </authorList>
    </citation>
    <scope>NUCLEOTIDE SEQUENCE</scope>
    <source>
        <strain evidence="2">SING2019-196</strain>
    </source>
</reference>
<gene>
    <name evidence="2" type="ORF">Nepgr_029048</name>
</gene>
<feature type="region of interest" description="Disordered" evidence="1">
    <location>
        <begin position="1"/>
        <end position="37"/>
    </location>
</feature>
<protein>
    <submittedName>
        <fullName evidence="2">Uncharacterized protein</fullName>
    </submittedName>
</protein>
<name>A0AAD3TCV6_NEPGR</name>